<dbReference type="EMBL" id="JBBPBM010000032">
    <property type="protein sequence ID" value="KAK8533818.1"/>
    <property type="molecule type" value="Genomic_DNA"/>
</dbReference>
<protein>
    <submittedName>
        <fullName evidence="2">Uncharacterized protein</fullName>
    </submittedName>
</protein>
<evidence type="ECO:0000313" key="2">
    <source>
        <dbReference type="EMBL" id="KAK8533818.1"/>
    </source>
</evidence>
<sequence>MERRNPEKGREEGKYSEAEKSNPGERNIARKIGEAEERIPVAGKTVDGKDSKSTKADFERVGESSKNKAEKNIEMANVQRSRRFFPEYSLKADRIRINVSRENGVEKATGLQRSPEEPKQLGFSDESDRTWDKRWRSAKVETDDLKDSESTSDVKSLKGGMVGEDRCRSDTELDAIKAMCVEREYDECFHREENGLRNRSIGEEWLGGSSKEEMVDCGNRNGVGNIENGVEFGMGEEIEEEGCNVVSPKLLEKGSGLLDSSLARESSRADIRISPMPVVNLIKSGEEPVGEIHRTWASTLFISGQEVLDSEVERIGVEGRTQNECQLGPENLVDNLVEALNLARYGQTSKMAVLQLKTDKASSEVGQLAWANRLNECLNAEKGISTSDDEVAQKGENEKDFFC</sequence>
<feature type="compositionally biased region" description="Basic and acidic residues" evidence="1">
    <location>
        <begin position="46"/>
        <end position="70"/>
    </location>
</feature>
<feature type="compositionally biased region" description="Basic and acidic residues" evidence="1">
    <location>
        <begin position="126"/>
        <end position="149"/>
    </location>
</feature>
<name>A0ABR2DA93_9ROSI</name>
<organism evidence="2 3">
    <name type="scientific">Hibiscus sabdariffa</name>
    <name type="common">roselle</name>
    <dbReference type="NCBI Taxonomy" id="183260"/>
    <lineage>
        <taxon>Eukaryota</taxon>
        <taxon>Viridiplantae</taxon>
        <taxon>Streptophyta</taxon>
        <taxon>Embryophyta</taxon>
        <taxon>Tracheophyta</taxon>
        <taxon>Spermatophyta</taxon>
        <taxon>Magnoliopsida</taxon>
        <taxon>eudicotyledons</taxon>
        <taxon>Gunneridae</taxon>
        <taxon>Pentapetalae</taxon>
        <taxon>rosids</taxon>
        <taxon>malvids</taxon>
        <taxon>Malvales</taxon>
        <taxon>Malvaceae</taxon>
        <taxon>Malvoideae</taxon>
        <taxon>Hibiscus</taxon>
    </lineage>
</organism>
<reference evidence="2 3" key="1">
    <citation type="journal article" date="2024" name="G3 (Bethesda)">
        <title>Genome assembly of Hibiscus sabdariffa L. provides insights into metabolisms of medicinal natural products.</title>
        <authorList>
            <person name="Kim T."/>
        </authorList>
    </citation>
    <scope>NUCLEOTIDE SEQUENCE [LARGE SCALE GENOMIC DNA]</scope>
    <source>
        <strain evidence="2">TK-2024</strain>
        <tissue evidence="2">Old leaves</tissue>
    </source>
</reference>
<keyword evidence="3" id="KW-1185">Reference proteome</keyword>
<feature type="region of interest" description="Disordered" evidence="1">
    <location>
        <begin position="1"/>
        <end position="70"/>
    </location>
</feature>
<dbReference type="Proteomes" id="UP001472677">
    <property type="component" value="Unassembled WGS sequence"/>
</dbReference>
<evidence type="ECO:0000313" key="3">
    <source>
        <dbReference type="Proteomes" id="UP001472677"/>
    </source>
</evidence>
<accession>A0ABR2DA93</accession>
<feature type="compositionally biased region" description="Basic and acidic residues" evidence="1">
    <location>
        <begin position="1"/>
        <end position="39"/>
    </location>
</feature>
<gene>
    <name evidence="2" type="ORF">V6N12_047222</name>
</gene>
<proteinExistence type="predicted"/>
<evidence type="ECO:0000256" key="1">
    <source>
        <dbReference type="SAM" id="MobiDB-lite"/>
    </source>
</evidence>
<feature type="region of interest" description="Disordered" evidence="1">
    <location>
        <begin position="101"/>
        <end position="161"/>
    </location>
</feature>
<comment type="caution">
    <text evidence="2">The sequence shown here is derived from an EMBL/GenBank/DDBJ whole genome shotgun (WGS) entry which is preliminary data.</text>
</comment>